<reference evidence="3" key="1">
    <citation type="journal article" date="2019" name="Int. J. Syst. Evol. Microbiol.">
        <title>The Global Catalogue of Microorganisms (GCM) 10K type strain sequencing project: providing services to taxonomists for standard genome sequencing and annotation.</title>
        <authorList>
            <consortium name="The Broad Institute Genomics Platform"/>
            <consortium name="The Broad Institute Genome Sequencing Center for Infectious Disease"/>
            <person name="Wu L."/>
            <person name="Ma J."/>
        </authorList>
    </citation>
    <scope>NUCLEOTIDE SEQUENCE [LARGE SCALE GENOMIC DNA]</scope>
    <source>
        <strain evidence="3">CGMCC 1.15474</strain>
    </source>
</reference>
<dbReference type="Proteomes" id="UP001597318">
    <property type="component" value="Unassembled WGS sequence"/>
</dbReference>
<proteinExistence type="predicted"/>
<accession>A0ABW5C470</accession>
<organism evidence="2 3">
    <name type="scientific">Metabacillus endolithicus</name>
    <dbReference type="NCBI Taxonomy" id="1535204"/>
    <lineage>
        <taxon>Bacteria</taxon>
        <taxon>Bacillati</taxon>
        <taxon>Bacillota</taxon>
        <taxon>Bacilli</taxon>
        <taxon>Bacillales</taxon>
        <taxon>Bacillaceae</taxon>
        <taxon>Metabacillus</taxon>
    </lineage>
</organism>
<sequence length="43" mass="5105">MSDKKVINMNSKSRPLKGKNQDELIAERRKKRKEKLAPLLKKR</sequence>
<comment type="caution">
    <text evidence="2">The sequence shown here is derived from an EMBL/GenBank/DDBJ whole genome shotgun (WGS) entry which is preliminary data.</text>
</comment>
<dbReference type="EMBL" id="JBHUIK010000007">
    <property type="protein sequence ID" value="MFD2216489.1"/>
    <property type="molecule type" value="Genomic_DNA"/>
</dbReference>
<evidence type="ECO:0000256" key="1">
    <source>
        <dbReference type="SAM" id="MobiDB-lite"/>
    </source>
</evidence>
<feature type="region of interest" description="Disordered" evidence="1">
    <location>
        <begin position="1"/>
        <end position="23"/>
    </location>
</feature>
<protein>
    <submittedName>
        <fullName evidence="2">Uncharacterized protein</fullName>
    </submittedName>
</protein>
<evidence type="ECO:0000313" key="3">
    <source>
        <dbReference type="Proteomes" id="UP001597318"/>
    </source>
</evidence>
<keyword evidence="3" id="KW-1185">Reference proteome</keyword>
<gene>
    <name evidence="2" type="ORF">ACFSKK_22695</name>
</gene>
<evidence type="ECO:0000313" key="2">
    <source>
        <dbReference type="EMBL" id="MFD2216489.1"/>
    </source>
</evidence>
<dbReference type="RefSeq" id="WP_379053336.1">
    <property type="nucleotide sequence ID" value="NZ_JBHUIK010000007.1"/>
</dbReference>
<name>A0ABW5C470_9BACI</name>